<evidence type="ECO:0000256" key="2">
    <source>
        <dbReference type="SAM" id="SignalP"/>
    </source>
</evidence>
<proteinExistence type="predicted"/>
<dbReference type="Proteomes" id="UP000509367">
    <property type="component" value="Chromosome"/>
</dbReference>
<protein>
    <submittedName>
        <fullName evidence="3">Uncharacterized protein</fullName>
    </submittedName>
</protein>
<name>A0A6N1VHI0_9HYPH</name>
<dbReference type="AlphaFoldDB" id="A0A6N1VHI0"/>
<gene>
    <name evidence="3" type="ORF">HTY61_08330</name>
</gene>
<dbReference type="RefSeq" id="WP_175276350.1">
    <property type="nucleotide sequence ID" value="NZ_CP054836.1"/>
</dbReference>
<feature type="region of interest" description="Disordered" evidence="1">
    <location>
        <begin position="1"/>
        <end position="21"/>
    </location>
</feature>
<dbReference type="EMBL" id="CP054836">
    <property type="protein sequence ID" value="QKV18457.1"/>
    <property type="molecule type" value="Genomic_DNA"/>
</dbReference>
<organism evidence="3 4">
    <name type="scientific">Oricola thermophila</name>
    <dbReference type="NCBI Taxonomy" id="2742145"/>
    <lineage>
        <taxon>Bacteria</taxon>
        <taxon>Pseudomonadati</taxon>
        <taxon>Pseudomonadota</taxon>
        <taxon>Alphaproteobacteria</taxon>
        <taxon>Hyphomicrobiales</taxon>
        <taxon>Ahrensiaceae</taxon>
        <taxon>Oricola</taxon>
    </lineage>
</organism>
<evidence type="ECO:0000256" key="1">
    <source>
        <dbReference type="SAM" id="MobiDB-lite"/>
    </source>
</evidence>
<keyword evidence="2" id="KW-0732">Signal</keyword>
<evidence type="ECO:0000313" key="4">
    <source>
        <dbReference type="Proteomes" id="UP000509367"/>
    </source>
</evidence>
<sequence>MTRPAPLPDARPHRRTLSPFRGNRPIFATAIAALLTAAPTAALAQGVDIAPPPSGAVPLPEPFERPQFNDPDNPLAMPEATPSMTAEPVIGGAVEDLPPAVRKTRETIMQAARNADIEALRPLIEADGETTQLTFGDLDGDPIDFLRSLSGDAEGHEILAILLEVLEAGYAIFDPGTSNEIYVWPYFTATSLDDLTPKQRIELFKLVTSGDYEEMRAFGAYIFFRAGITPDGKWRFFVAGD</sequence>
<keyword evidence="4" id="KW-1185">Reference proteome</keyword>
<dbReference type="KEGG" id="orm:HTY61_08330"/>
<feature type="signal peptide" evidence="2">
    <location>
        <begin position="1"/>
        <end position="44"/>
    </location>
</feature>
<evidence type="ECO:0000313" key="3">
    <source>
        <dbReference type="EMBL" id="QKV18457.1"/>
    </source>
</evidence>
<feature type="chain" id="PRO_5026918849" evidence="2">
    <location>
        <begin position="45"/>
        <end position="241"/>
    </location>
</feature>
<accession>A0A6N1VHI0</accession>
<reference evidence="3 4" key="1">
    <citation type="submission" date="2020-06" db="EMBL/GenBank/DDBJ databases">
        <title>Oricola thermophila sp. nov. isolated from a tidal sediments.</title>
        <authorList>
            <person name="Kwon K.K."/>
            <person name="Yang S.-H."/>
            <person name="Park M.-J."/>
        </authorList>
    </citation>
    <scope>NUCLEOTIDE SEQUENCE [LARGE SCALE GENOMIC DNA]</scope>
    <source>
        <strain evidence="3 4">MEBiC13590</strain>
    </source>
</reference>